<protein>
    <submittedName>
        <fullName evidence="1">Uncharacterized protein</fullName>
    </submittedName>
</protein>
<proteinExistence type="predicted"/>
<accession>A0A9P9YUE2</accession>
<evidence type="ECO:0000313" key="2">
    <source>
        <dbReference type="Proteomes" id="UP001059596"/>
    </source>
</evidence>
<organism evidence="1 2">
    <name type="scientific">Drosophila gunungcola</name>
    <name type="common">fruit fly</name>
    <dbReference type="NCBI Taxonomy" id="103775"/>
    <lineage>
        <taxon>Eukaryota</taxon>
        <taxon>Metazoa</taxon>
        <taxon>Ecdysozoa</taxon>
        <taxon>Arthropoda</taxon>
        <taxon>Hexapoda</taxon>
        <taxon>Insecta</taxon>
        <taxon>Pterygota</taxon>
        <taxon>Neoptera</taxon>
        <taxon>Endopterygota</taxon>
        <taxon>Diptera</taxon>
        <taxon>Brachycera</taxon>
        <taxon>Muscomorpha</taxon>
        <taxon>Ephydroidea</taxon>
        <taxon>Drosophilidae</taxon>
        <taxon>Drosophila</taxon>
        <taxon>Sophophora</taxon>
    </lineage>
</organism>
<dbReference type="Proteomes" id="UP001059596">
    <property type="component" value="Unassembled WGS sequence"/>
</dbReference>
<name>A0A9P9YUE2_9MUSC</name>
<comment type="caution">
    <text evidence="1">The sequence shown here is derived from an EMBL/GenBank/DDBJ whole genome shotgun (WGS) entry which is preliminary data.</text>
</comment>
<dbReference type="EMBL" id="JAMKOV010000002">
    <property type="protein sequence ID" value="KAI8043063.1"/>
    <property type="molecule type" value="Genomic_DNA"/>
</dbReference>
<gene>
    <name evidence="1" type="ORF">M5D96_004388</name>
</gene>
<keyword evidence="2" id="KW-1185">Reference proteome</keyword>
<sequence length="157" mass="17813">MRHAVETRCLRCNWSRNQRTKPQQNALRLSPLAVRIRNQFASGNRSIQMAAAVIPNFAQEELFVSRATIRLQLPQGGAQLPTVFEWRTQVVTPTPVAAPEEECISGHRTTESATPKSNYYTPPRILGTEAKRKNLPQTLCNFFEAERHASAWNRVTK</sequence>
<dbReference type="AlphaFoldDB" id="A0A9P9YUE2"/>
<evidence type="ECO:0000313" key="1">
    <source>
        <dbReference type="EMBL" id="KAI8043063.1"/>
    </source>
</evidence>
<reference evidence="1" key="1">
    <citation type="journal article" date="2023" name="Genome Biol. Evol.">
        <title>Long-read-based Genome Assembly of Drosophila gunungcola Reveals Fewer Chemosensory Genes in Flower-breeding Species.</title>
        <authorList>
            <person name="Negi A."/>
            <person name="Liao B.Y."/>
            <person name="Yeh S.D."/>
        </authorList>
    </citation>
    <scope>NUCLEOTIDE SEQUENCE</scope>
    <source>
        <strain evidence="1">Sukarami</strain>
    </source>
</reference>